<proteinExistence type="predicted"/>
<dbReference type="AlphaFoldDB" id="A0A174R7W1"/>
<feature type="domain" description="MobA/VirD2-like nuclease" evidence="2">
    <location>
        <begin position="44"/>
        <end position="147"/>
    </location>
</feature>
<dbReference type="InterPro" id="IPR005094">
    <property type="entry name" value="Endonuclease_MobA/VirD2"/>
</dbReference>
<evidence type="ECO:0000256" key="1">
    <source>
        <dbReference type="SAM" id="MobiDB-lite"/>
    </source>
</evidence>
<sequence length="525" mass="61004">MIATILPGSTNFHAVGYNEYKVSKGIARLIEIQNFGSLGTFHKPTPSELVGYLQKYSSQNSRIRKPQFHVAISCKGHEMSEDELLDFAHQYLKEMGYGESGQPLLVYSHYDTENTHLHIITSRVAPDGRKIQHSHERRRSQEVIDRILGNDRKKKTEDDIDAAKQYTFSSFAQFKAIMVSMGYEVYQKDENVFVKHGGKVQKEIPFTEIESLFKSGYRERTRCRQLRSILKKYRDVSSNKEELQKELKTKFGIDIVFFGKKDAPYGYMLVDHANKTVIHGARVLAVEELLDFTTPEERFNRIEDYIDRLLTLNPKITQSEIYSKIKKQRAYIKKGIIYFDGQSRSLKPFMAEAIDRNNRIDMVEMFNPATEAERDLLCIIFNVSRTDLVDISPERTHYYTDAVNRLREIFNDETISSVRSKLYEEGFTVRQEEDTTYAINFGQHIIINLTEENFNLERLKKQSVKQIERQKYQQQTKSTSHFSGKTKLRDVGGGSHSEKREWEVGQKGSYDDIDDGNSMKKITLY</sequence>
<evidence type="ECO:0000259" key="2">
    <source>
        <dbReference type="Pfam" id="PF03432"/>
    </source>
</evidence>
<protein>
    <submittedName>
        <fullName evidence="3">Mobilization protein</fullName>
    </submittedName>
</protein>
<reference evidence="3 4" key="1">
    <citation type="submission" date="2015-09" db="EMBL/GenBank/DDBJ databases">
        <authorList>
            <consortium name="Pathogen Informatics"/>
        </authorList>
    </citation>
    <scope>NUCLEOTIDE SEQUENCE [LARGE SCALE GENOMIC DNA]</scope>
    <source>
        <strain evidence="3 4">2789STDY5834898</strain>
    </source>
</reference>
<dbReference type="EMBL" id="CZAO01000010">
    <property type="protein sequence ID" value="CUP79967.1"/>
    <property type="molecule type" value="Genomic_DNA"/>
</dbReference>
<accession>A0A174R7W1</accession>
<name>A0A174R7W1_BACUN</name>
<organism evidence="3 4">
    <name type="scientific">Bacteroides uniformis</name>
    <dbReference type="NCBI Taxonomy" id="820"/>
    <lineage>
        <taxon>Bacteria</taxon>
        <taxon>Pseudomonadati</taxon>
        <taxon>Bacteroidota</taxon>
        <taxon>Bacteroidia</taxon>
        <taxon>Bacteroidales</taxon>
        <taxon>Bacteroidaceae</taxon>
        <taxon>Bacteroides</taxon>
    </lineage>
</organism>
<evidence type="ECO:0000313" key="3">
    <source>
        <dbReference type="EMBL" id="CUP79967.1"/>
    </source>
</evidence>
<feature type="region of interest" description="Disordered" evidence="1">
    <location>
        <begin position="471"/>
        <end position="515"/>
    </location>
</feature>
<dbReference type="Pfam" id="PF03432">
    <property type="entry name" value="Relaxase"/>
    <property type="match status" value="1"/>
</dbReference>
<dbReference type="RefSeq" id="WP_057253366.1">
    <property type="nucleotide sequence ID" value="NZ_CZAO01000010.1"/>
</dbReference>
<feature type="compositionally biased region" description="Polar residues" evidence="1">
    <location>
        <begin position="472"/>
        <end position="483"/>
    </location>
</feature>
<evidence type="ECO:0000313" key="4">
    <source>
        <dbReference type="Proteomes" id="UP000095766"/>
    </source>
</evidence>
<dbReference type="Proteomes" id="UP000095766">
    <property type="component" value="Unassembled WGS sequence"/>
</dbReference>
<gene>
    <name evidence="3" type="ORF">ERS852510_02386</name>
</gene>